<dbReference type="AlphaFoldDB" id="A0A3P5WZT9"/>
<dbReference type="OrthoDB" id="7644622at2"/>
<accession>A0A3P5WZT9</accession>
<keyword evidence="2" id="KW-1185">Reference proteome</keyword>
<protein>
    <recommendedName>
        <fullName evidence="3">Response regulatory domain-containing protein</fullName>
    </recommendedName>
</protein>
<proteinExistence type="predicted"/>
<dbReference type="EMBL" id="UXAW01000058">
    <property type="protein sequence ID" value="VDC27324.1"/>
    <property type="molecule type" value="Genomic_DNA"/>
</dbReference>
<evidence type="ECO:0008006" key="3">
    <source>
        <dbReference type="Google" id="ProtNLM"/>
    </source>
</evidence>
<name>A0A3P5WZT9_9RHOB</name>
<dbReference type="Proteomes" id="UP000277498">
    <property type="component" value="Unassembled WGS sequence"/>
</dbReference>
<sequence>MQISHSFDQDFALPVGGAVRVLLITGASDDPLAIRLRALGGLVDVETELYAALSELIDDPSGYGLVVIDCDRIGGAESGEAAIRTLKAVDSRVPLIMISESHAAHSFPEDRGTAIRLRAPVSVVGLRVGYEHALRDRMIWNAA</sequence>
<evidence type="ECO:0000313" key="2">
    <source>
        <dbReference type="Proteomes" id="UP000277498"/>
    </source>
</evidence>
<evidence type="ECO:0000313" key="1">
    <source>
        <dbReference type="EMBL" id="VDC27324.1"/>
    </source>
</evidence>
<organism evidence="1 2">
    <name type="scientific">Pseudogemmobacter humi</name>
    <dbReference type="NCBI Taxonomy" id="2483812"/>
    <lineage>
        <taxon>Bacteria</taxon>
        <taxon>Pseudomonadati</taxon>
        <taxon>Pseudomonadota</taxon>
        <taxon>Alphaproteobacteria</taxon>
        <taxon>Rhodobacterales</taxon>
        <taxon>Paracoccaceae</taxon>
        <taxon>Pseudogemmobacter</taxon>
    </lineage>
</organism>
<dbReference type="RefSeq" id="WP_124086268.1">
    <property type="nucleotide sequence ID" value="NZ_UXAW01000058.1"/>
</dbReference>
<reference evidence="1 2" key="1">
    <citation type="submission" date="2018-11" db="EMBL/GenBank/DDBJ databases">
        <authorList>
            <person name="Criscuolo A."/>
        </authorList>
    </citation>
    <scope>NUCLEOTIDE SEQUENCE [LARGE SCALE GENOMIC DNA]</scope>
    <source>
        <strain evidence="1">ACIP111625</strain>
    </source>
</reference>
<gene>
    <name evidence="1" type="ORF">XINFAN_01862</name>
</gene>